<reference evidence="4" key="1">
    <citation type="submission" date="2017-02" db="UniProtKB">
        <authorList>
            <consortium name="WormBaseParasite"/>
        </authorList>
    </citation>
    <scope>IDENTIFICATION</scope>
</reference>
<dbReference type="SUPFAM" id="SSF49764">
    <property type="entry name" value="HSP20-like chaperones"/>
    <property type="match status" value="1"/>
</dbReference>
<accession>A0A0N4Z275</accession>
<evidence type="ECO:0000313" key="3">
    <source>
        <dbReference type="Proteomes" id="UP000038045"/>
    </source>
</evidence>
<dbReference type="Proteomes" id="UP000038045">
    <property type="component" value="Unplaced"/>
</dbReference>
<dbReference type="STRING" id="131310.A0A0N4Z275"/>
<dbReference type="CDD" id="cd06526">
    <property type="entry name" value="metazoan_ACD"/>
    <property type="match status" value="1"/>
</dbReference>
<dbReference type="Gene3D" id="2.60.40.790">
    <property type="match status" value="1"/>
</dbReference>
<dbReference type="WBParaSite" id="PTRK_0000097000.1">
    <property type="protein sequence ID" value="PTRK_0000097000.1"/>
    <property type="gene ID" value="PTRK_0000097000"/>
</dbReference>
<evidence type="ECO:0000256" key="1">
    <source>
        <dbReference type="SAM" id="MobiDB-lite"/>
    </source>
</evidence>
<dbReference type="GO" id="GO:0009408">
    <property type="term" value="P:response to heat"/>
    <property type="evidence" value="ECO:0007669"/>
    <property type="project" value="TreeGrafter"/>
</dbReference>
<dbReference type="GO" id="GO:0005634">
    <property type="term" value="C:nucleus"/>
    <property type="evidence" value="ECO:0007669"/>
    <property type="project" value="TreeGrafter"/>
</dbReference>
<keyword evidence="3" id="KW-1185">Reference proteome</keyword>
<feature type="region of interest" description="Disordered" evidence="1">
    <location>
        <begin position="1"/>
        <end position="27"/>
    </location>
</feature>
<dbReference type="InterPro" id="IPR002068">
    <property type="entry name" value="A-crystallin/Hsp20_dom"/>
</dbReference>
<organism evidence="3 4">
    <name type="scientific">Parastrongyloides trichosuri</name>
    <name type="common">Possum-specific nematode worm</name>
    <dbReference type="NCBI Taxonomy" id="131310"/>
    <lineage>
        <taxon>Eukaryota</taxon>
        <taxon>Metazoa</taxon>
        <taxon>Ecdysozoa</taxon>
        <taxon>Nematoda</taxon>
        <taxon>Chromadorea</taxon>
        <taxon>Rhabditida</taxon>
        <taxon>Tylenchina</taxon>
        <taxon>Panagrolaimomorpha</taxon>
        <taxon>Strongyloidoidea</taxon>
        <taxon>Strongyloididae</taxon>
        <taxon>Parastrongyloides</taxon>
    </lineage>
</organism>
<feature type="domain" description="SHSP" evidence="2">
    <location>
        <begin position="79"/>
        <end position="158"/>
    </location>
</feature>
<name>A0A0N4Z275_PARTI</name>
<evidence type="ECO:0000259" key="2">
    <source>
        <dbReference type="Pfam" id="PF00011"/>
    </source>
</evidence>
<dbReference type="Pfam" id="PF00011">
    <property type="entry name" value="HSP20"/>
    <property type="match status" value="1"/>
</dbReference>
<dbReference type="GO" id="GO:0051082">
    <property type="term" value="F:unfolded protein binding"/>
    <property type="evidence" value="ECO:0007669"/>
    <property type="project" value="TreeGrafter"/>
</dbReference>
<dbReference type="GO" id="GO:0005737">
    <property type="term" value="C:cytoplasm"/>
    <property type="evidence" value="ECO:0007669"/>
    <property type="project" value="TreeGrafter"/>
</dbReference>
<dbReference type="PANTHER" id="PTHR45640:SF26">
    <property type="entry name" value="RE23625P"/>
    <property type="match status" value="1"/>
</dbReference>
<evidence type="ECO:0000313" key="4">
    <source>
        <dbReference type="WBParaSite" id="PTRK_0000097000.1"/>
    </source>
</evidence>
<protein>
    <submittedName>
        <fullName evidence="4">SHSP domain-containing protein</fullName>
    </submittedName>
</protein>
<dbReference type="InterPro" id="IPR008978">
    <property type="entry name" value="HSP20-like_chaperone"/>
</dbReference>
<sequence length="168" mass="18953">MNRYSSSRSSSYSSQSKGSFSSSSIRGSGIAKCSETYHSPYANYDCTFVRGIVPSKRNSYICDWPYNQKSDGYVVASSHGGNIELSFDVRQFKPREIKINVDGERLNIFCKHEKGRESNICGKNISKTYHLPSYINPSTLTHEITKDGDLIIRAAKTYKLNHVPYNNT</sequence>
<dbReference type="InterPro" id="IPR001436">
    <property type="entry name" value="Alpha-crystallin/sHSP_animal"/>
</dbReference>
<dbReference type="GO" id="GO:0042026">
    <property type="term" value="P:protein refolding"/>
    <property type="evidence" value="ECO:0007669"/>
    <property type="project" value="TreeGrafter"/>
</dbReference>
<proteinExistence type="predicted"/>
<dbReference type="PANTHER" id="PTHR45640">
    <property type="entry name" value="HEAT SHOCK PROTEIN HSP-12.2-RELATED"/>
    <property type="match status" value="1"/>
</dbReference>
<dbReference type="AlphaFoldDB" id="A0A0N4Z275"/>